<dbReference type="InterPro" id="IPR032828">
    <property type="entry name" value="PolyA_RNA-bd"/>
</dbReference>
<evidence type="ECO:0000256" key="8">
    <source>
        <dbReference type="ARBA" id="ARBA00022741"/>
    </source>
</evidence>
<accession>A0ABV0JPY6</accession>
<evidence type="ECO:0000256" key="11">
    <source>
        <dbReference type="RuleBase" id="RU003953"/>
    </source>
</evidence>
<sequence>MTNSSALSPETWPFSLELLATPAYMVGGAVRDALLERRREYLDLDFVLLTDAVKTARKIASRYKAGFVLLDASRQIARVVFDQATADFAQAEGANLETDLRRRDYTMNAIAYNPHTSELIDPLNGYADLQQGIIRMVSPKNLQDDPLRLLRAYRQAAQLGFIIEPETLTVIRQLAPLLGQVSSERVQAELAYLLNTPDGTPWMIAAIKDGLLQTWFKSAFSPSFEGELGGSAGCKKLTVIEPSAVVLAKTWAELGNLLSKPVGDTLKTSWLGIAKLATLLSPIPEQAEAELLNLKYSRAEIRALTTAIKYLPQLQSSQMSLPEQYFFFRGVGQVFPALAVLAVASGTPVAELAPLINLYLTPDNQVAHPTPLVTGTQLMQTFNLKAGPQVGKVLTALGLARAEGRISTPAEAIKLASQLLEEP</sequence>
<evidence type="ECO:0000256" key="4">
    <source>
        <dbReference type="ARBA" id="ARBA00022679"/>
    </source>
</evidence>
<evidence type="ECO:0000256" key="6">
    <source>
        <dbReference type="ARBA" id="ARBA00022695"/>
    </source>
</evidence>
<evidence type="ECO:0000259" key="14">
    <source>
        <dbReference type="Pfam" id="PF13735"/>
    </source>
</evidence>
<keyword evidence="6" id="KW-0548">Nucleotidyltransferase</keyword>
<evidence type="ECO:0000259" key="13">
    <source>
        <dbReference type="Pfam" id="PF12627"/>
    </source>
</evidence>
<dbReference type="SUPFAM" id="SSF81891">
    <property type="entry name" value="Poly A polymerase C-terminal region-like"/>
    <property type="match status" value="1"/>
</dbReference>
<comment type="cofactor">
    <cofactor evidence="1">
        <name>Mg(2+)</name>
        <dbReference type="ChEBI" id="CHEBI:18420"/>
    </cofactor>
</comment>
<comment type="caution">
    <text evidence="15">The sequence shown here is derived from an EMBL/GenBank/DDBJ whole genome shotgun (WGS) entry which is preliminary data.</text>
</comment>
<evidence type="ECO:0000256" key="9">
    <source>
        <dbReference type="ARBA" id="ARBA00022842"/>
    </source>
</evidence>
<name>A0ABV0JPY6_9CYAN</name>
<evidence type="ECO:0000313" key="16">
    <source>
        <dbReference type="Proteomes" id="UP001442494"/>
    </source>
</evidence>
<feature type="domain" description="Poly A polymerase head" evidence="12">
    <location>
        <begin position="23"/>
        <end position="135"/>
    </location>
</feature>
<dbReference type="InterPro" id="IPR043519">
    <property type="entry name" value="NT_sf"/>
</dbReference>
<keyword evidence="9" id="KW-0460">Magnesium</keyword>
<dbReference type="EMBL" id="JAMPKK010000027">
    <property type="protein sequence ID" value="MEP0865482.1"/>
    <property type="molecule type" value="Genomic_DNA"/>
</dbReference>
<dbReference type="Pfam" id="PF01743">
    <property type="entry name" value="PolyA_pol"/>
    <property type="match status" value="1"/>
</dbReference>
<dbReference type="InterPro" id="IPR050124">
    <property type="entry name" value="tRNA_CCA-adding_enzyme"/>
</dbReference>
<evidence type="ECO:0000256" key="1">
    <source>
        <dbReference type="ARBA" id="ARBA00001946"/>
    </source>
</evidence>
<feature type="domain" description="tRNA nucleotidyltransferase/poly(A) polymerase RNA and SrmB- binding" evidence="13">
    <location>
        <begin position="160"/>
        <end position="218"/>
    </location>
</feature>
<keyword evidence="3" id="KW-0820">tRNA-binding</keyword>
<evidence type="ECO:0000256" key="2">
    <source>
        <dbReference type="ARBA" id="ARBA00007265"/>
    </source>
</evidence>
<keyword evidence="5" id="KW-0819">tRNA processing</keyword>
<dbReference type="RefSeq" id="WP_190418719.1">
    <property type="nucleotide sequence ID" value="NZ_JAMPKK010000027.1"/>
</dbReference>
<keyword evidence="8" id="KW-0547">Nucleotide-binding</keyword>
<evidence type="ECO:0000256" key="5">
    <source>
        <dbReference type="ARBA" id="ARBA00022694"/>
    </source>
</evidence>
<evidence type="ECO:0000256" key="3">
    <source>
        <dbReference type="ARBA" id="ARBA00022555"/>
    </source>
</evidence>
<evidence type="ECO:0000256" key="10">
    <source>
        <dbReference type="ARBA" id="ARBA00022884"/>
    </source>
</evidence>
<keyword evidence="16" id="KW-1185">Reference proteome</keyword>
<feature type="domain" description="CCA-adding enzyme C-terminal" evidence="14">
    <location>
        <begin position="266"/>
        <end position="413"/>
    </location>
</feature>
<dbReference type="Pfam" id="PF12627">
    <property type="entry name" value="PolyA_pol_RNAbd"/>
    <property type="match status" value="1"/>
</dbReference>
<dbReference type="CDD" id="cd05398">
    <property type="entry name" value="NT_ClassII-CCAase"/>
    <property type="match status" value="1"/>
</dbReference>
<evidence type="ECO:0000259" key="12">
    <source>
        <dbReference type="Pfam" id="PF01743"/>
    </source>
</evidence>
<dbReference type="Pfam" id="PF13735">
    <property type="entry name" value="tRNA_NucTran2_2"/>
    <property type="match status" value="1"/>
</dbReference>
<keyword evidence="7" id="KW-0479">Metal-binding</keyword>
<dbReference type="Gene3D" id="1.10.3090.10">
    <property type="entry name" value="cca-adding enzyme, domain 2"/>
    <property type="match status" value="1"/>
</dbReference>
<dbReference type="InterPro" id="IPR002646">
    <property type="entry name" value="PolA_pol_head_dom"/>
</dbReference>
<proteinExistence type="inferred from homology"/>
<dbReference type="SUPFAM" id="SSF81301">
    <property type="entry name" value="Nucleotidyltransferase"/>
    <property type="match status" value="1"/>
</dbReference>
<reference evidence="15 16" key="1">
    <citation type="submission" date="2022-04" db="EMBL/GenBank/DDBJ databases">
        <title>Positive selection, recombination, and allopatry shape intraspecific diversity of widespread and dominant cyanobacteria.</title>
        <authorList>
            <person name="Wei J."/>
            <person name="Shu W."/>
            <person name="Hu C."/>
        </authorList>
    </citation>
    <scope>NUCLEOTIDE SEQUENCE [LARGE SCALE GENOMIC DNA]</scope>
    <source>
        <strain evidence="15 16">GB2-A5</strain>
    </source>
</reference>
<protein>
    <submittedName>
        <fullName evidence="15">CCA tRNA nucleotidyltransferase</fullName>
    </submittedName>
</protein>
<dbReference type="PANTHER" id="PTHR47545">
    <property type="entry name" value="MULTIFUNCTIONAL CCA PROTEIN"/>
    <property type="match status" value="1"/>
</dbReference>
<keyword evidence="10 11" id="KW-0694">RNA-binding</keyword>
<evidence type="ECO:0000256" key="7">
    <source>
        <dbReference type="ARBA" id="ARBA00022723"/>
    </source>
</evidence>
<keyword evidence="4 11" id="KW-0808">Transferase</keyword>
<gene>
    <name evidence="15" type="ORF">NDI37_13505</name>
</gene>
<dbReference type="InterPro" id="IPR032810">
    <property type="entry name" value="CCA-adding_enz_C"/>
</dbReference>
<organism evidence="15 16">
    <name type="scientific">Funiculus sociatus GB2-A5</name>
    <dbReference type="NCBI Taxonomy" id="2933946"/>
    <lineage>
        <taxon>Bacteria</taxon>
        <taxon>Bacillati</taxon>
        <taxon>Cyanobacteriota</taxon>
        <taxon>Cyanophyceae</taxon>
        <taxon>Coleofasciculales</taxon>
        <taxon>Coleofasciculaceae</taxon>
        <taxon>Funiculus</taxon>
    </lineage>
</organism>
<dbReference type="PANTHER" id="PTHR47545:SF2">
    <property type="entry name" value="CC-ADDING TRNA NUCLEOTIDYLTRANSFERASE"/>
    <property type="match status" value="1"/>
</dbReference>
<comment type="similarity">
    <text evidence="2 11">Belongs to the tRNA nucleotidyltransferase/poly(A) polymerase family.</text>
</comment>
<dbReference type="Proteomes" id="UP001442494">
    <property type="component" value="Unassembled WGS sequence"/>
</dbReference>
<evidence type="ECO:0000313" key="15">
    <source>
        <dbReference type="EMBL" id="MEP0865482.1"/>
    </source>
</evidence>
<dbReference type="Gene3D" id="3.30.460.10">
    <property type="entry name" value="Beta Polymerase, domain 2"/>
    <property type="match status" value="1"/>
</dbReference>